<organism evidence="7 8">
    <name type="scientific">Prevotella jejuni</name>
    <dbReference type="NCBI Taxonomy" id="1177574"/>
    <lineage>
        <taxon>Bacteria</taxon>
        <taxon>Pseudomonadati</taxon>
        <taxon>Bacteroidota</taxon>
        <taxon>Bacteroidia</taxon>
        <taxon>Bacteroidales</taxon>
        <taxon>Prevotellaceae</taxon>
        <taxon>Prevotella</taxon>
    </lineage>
</organism>
<name>A0AA94LKQ5_9BACT</name>
<evidence type="ECO:0000256" key="4">
    <source>
        <dbReference type="ARBA" id="ARBA00022741"/>
    </source>
</evidence>
<evidence type="ECO:0000313" key="8">
    <source>
        <dbReference type="Proteomes" id="UP000198427"/>
    </source>
</evidence>
<comment type="caution">
    <text evidence="7">The sequence shown here is derived from an EMBL/GenBank/DDBJ whole genome shotgun (WGS) entry which is preliminary data.</text>
</comment>
<dbReference type="PANTHER" id="PTHR42711">
    <property type="entry name" value="ABC TRANSPORTER ATP-BINDING PROTEIN"/>
    <property type="match status" value="1"/>
</dbReference>
<dbReference type="Pfam" id="PF00005">
    <property type="entry name" value="ABC_tran"/>
    <property type="match status" value="1"/>
</dbReference>
<dbReference type="PANTHER" id="PTHR42711:SF5">
    <property type="entry name" value="ABC TRANSPORTER ATP-BINDING PROTEIN NATA"/>
    <property type="match status" value="1"/>
</dbReference>
<evidence type="ECO:0000256" key="2">
    <source>
        <dbReference type="ARBA" id="ARBA00022448"/>
    </source>
</evidence>
<dbReference type="Proteomes" id="UP000198427">
    <property type="component" value="Unassembled WGS sequence"/>
</dbReference>
<evidence type="ECO:0000256" key="3">
    <source>
        <dbReference type="ARBA" id="ARBA00022458"/>
    </source>
</evidence>
<dbReference type="InterPro" id="IPR003439">
    <property type="entry name" value="ABC_transporter-like_ATP-bd"/>
</dbReference>
<dbReference type="AlphaFoldDB" id="A0AA94LKQ5"/>
<dbReference type="SMART" id="SM00382">
    <property type="entry name" value="AAA"/>
    <property type="match status" value="1"/>
</dbReference>
<protein>
    <submittedName>
        <fullName evidence="7">ABC-2 type transport system ATP-binding protein</fullName>
    </submittedName>
</protein>
<accession>A0AA94LKQ5</accession>
<dbReference type="SUPFAM" id="SSF52540">
    <property type="entry name" value="P-loop containing nucleoside triphosphate hydrolases"/>
    <property type="match status" value="1"/>
</dbReference>
<dbReference type="GO" id="GO:0016887">
    <property type="term" value="F:ATP hydrolysis activity"/>
    <property type="evidence" value="ECO:0007669"/>
    <property type="project" value="InterPro"/>
</dbReference>
<dbReference type="CDD" id="cd03230">
    <property type="entry name" value="ABC_DR_subfamily_A"/>
    <property type="match status" value="1"/>
</dbReference>
<sequence length="316" mass="36173">MRLFKISDKKYLRYMNNTTALSVHHLKKTFRTSSNRNEVLKDVNIVLEKGVVAILGSNGAGKTTFIKSCTDLLDYEEGKIEYFGKDLQTMSKEEKNRTFALLSEGSRNIYYKLTPWENIKYFAAVRGIPFNAVSSQSKELLNELGLYDKRNQLVENLSRGMQQKVAIICALSMNTPVVFLDEPTLGLDIESAFGLSSFLSSPEITSNRLIIMTSHDFNFIERTARQIFKLQDGVMKRKEDTASFDNSFILKILHPDIDKLQAARYEILERHDLYCTIRLLTTALLLGKEIDRLNQKGHEVTSVEIEGENLKDFYLN</sequence>
<dbReference type="InterPro" id="IPR050763">
    <property type="entry name" value="ABC_transporter_ATP-binding"/>
</dbReference>
<dbReference type="InterPro" id="IPR027417">
    <property type="entry name" value="P-loop_NTPase"/>
</dbReference>
<keyword evidence="5 7" id="KW-0067">ATP-binding</keyword>
<feature type="domain" description="ABC transporter" evidence="6">
    <location>
        <begin position="21"/>
        <end position="257"/>
    </location>
</feature>
<evidence type="ECO:0000256" key="5">
    <source>
        <dbReference type="ARBA" id="ARBA00022840"/>
    </source>
</evidence>
<evidence type="ECO:0000256" key="1">
    <source>
        <dbReference type="ARBA" id="ARBA00005417"/>
    </source>
</evidence>
<gene>
    <name evidence="7" type="ORF">SAMN06265364_11955</name>
</gene>
<dbReference type="PROSITE" id="PS50893">
    <property type="entry name" value="ABC_TRANSPORTER_2"/>
    <property type="match status" value="1"/>
</dbReference>
<proteinExistence type="inferred from homology"/>
<dbReference type="GO" id="GO:0005524">
    <property type="term" value="F:ATP binding"/>
    <property type="evidence" value="ECO:0007669"/>
    <property type="project" value="UniProtKB-KW"/>
</dbReference>
<reference evidence="7 8" key="1">
    <citation type="submission" date="2017-06" db="EMBL/GenBank/DDBJ databases">
        <authorList>
            <person name="Varghese N."/>
            <person name="Submissions S."/>
        </authorList>
    </citation>
    <scope>NUCLEOTIDE SEQUENCE [LARGE SCALE GENOMIC DNA]</scope>
    <source>
        <strain evidence="7 8">DSM 26989</strain>
    </source>
</reference>
<keyword evidence="4" id="KW-0547">Nucleotide-binding</keyword>
<evidence type="ECO:0000259" key="6">
    <source>
        <dbReference type="PROSITE" id="PS50893"/>
    </source>
</evidence>
<comment type="similarity">
    <text evidence="1">Belongs to the ABC transporter superfamily.</text>
</comment>
<keyword evidence="8" id="KW-1185">Reference proteome</keyword>
<dbReference type="InterPro" id="IPR003593">
    <property type="entry name" value="AAA+_ATPase"/>
</dbReference>
<keyword evidence="3" id="KW-0536">Nodulation</keyword>
<keyword evidence="2" id="KW-0813">Transport</keyword>
<evidence type="ECO:0000313" key="7">
    <source>
        <dbReference type="EMBL" id="SNR92242.1"/>
    </source>
</evidence>
<dbReference type="EMBL" id="FZNZ01000019">
    <property type="protein sequence ID" value="SNR92242.1"/>
    <property type="molecule type" value="Genomic_DNA"/>
</dbReference>
<dbReference type="Gene3D" id="3.40.50.300">
    <property type="entry name" value="P-loop containing nucleotide triphosphate hydrolases"/>
    <property type="match status" value="1"/>
</dbReference>